<feature type="transmembrane region" description="Helical" evidence="6">
    <location>
        <begin position="793"/>
        <end position="813"/>
    </location>
</feature>
<feature type="transmembrane region" description="Helical" evidence="6">
    <location>
        <begin position="348"/>
        <end position="368"/>
    </location>
</feature>
<dbReference type="InterPro" id="IPR003838">
    <property type="entry name" value="ABC3_permease_C"/>
</dbReference>
<evidence type="ECO:0000256" key="1">
    <source>
        <dbReference type="ARBA" id="ARBA00004651"/>
    </source>
</evidence>
<feature type="transmembrane region" description="Helical" evidence="6">
    <location>
        <begin position="749"/>
        <end position="773"/>
    </location>
</feature>
<evidence type="ECO:0000313" key="8">
    <source>
        <dbReference type="EMBL" id="QQD16802.1"/>
    </source>
</evidence>
<dbReference type="Proteomes" id="UP000596063">
    <property type="component" value="Chromosome"/>
</dbReference>
<feature type="transmembrane region" description="Helical" evidence="6">
    <location>
        <begin position="467"/>
        <end position="486"/>
    </location>
</feature>
<reference evidence="8 9" key="1">
    <citation type="submission" date="2020-12" db="EMBL/GenBank/DDBJ databases">
        <authorList>
            <person name="Shan Y."/>
        </authorList>
    </citation>
    <scope>NUCLEOTIDE SEQUENCE [LARGE SCALE GENOMIC DNA]</scope>
    <source>
        <strain evidence="9">csc3.9</strain>
    </source>
</reference>
<feature type="transmembrane region" description="Helical" evidence="6">
    <location>
        <begin position="254"/>
        <end position="274"/>
    </location>
</feature>
<keyword evidence="4 6" id="KW-1133">Transmembrane helix</keyword>
<evidence type="ECO:0000256" key="6">
    <source>
        <dbReference type="SAM" id="Phobius"/>
    </source>
</evidence>
<feature type="transmembrane region" description="Helical" evidence="6">
    <location>
        <begin position="388"/>
        <end position="408"/>
    </location>
</feature>
<dbReference type="PANTHER" id="PTHR30287:SF1">
    <property type="entry name" value="INNER MEMBRANE PROTEIN"/>
    <property type="match status" value="1"/>
</dbReference>
<dbReference type="Pfam" id="PF02687">
    <property type="entry name" value="FtsX"/>
    <property type="match status" value="2"/>
</dbReference>
<keyword evidence="9" id="KW-1185">Reference proteome</keyword>
<dbReference type="PANTHER" id="PTHR30287">
    <property type="entry name" value="MEMBRANE COMPONENT OF PREDICTED ABC SUPERFAMILY METABOLITE UPTAKE TRANSPORTER"/>
    <property type="match status" value="1"/>
</dbReference>
<feature type="transmembrane region" description="Helical" evidence="6">
    <location>
        <begin position="706"/>
        <end position="728"/>
    </location>
</feature>
<protein>
    <submittedName>
        <fullName evidence="8">FtsX-like permease family protein</fullName>
    </submittedName>
</protein>
<dbReference type="KEGG" id="snan:I6N98_10410"/>
<feature type="domain" description="ABC3 transporter permease C-terminal" evidence="7">
    <location>
        <begin position="258"/>
        <end position="375"/>
    </location>
</feature>
<feature type="domain" description="ABC3 transporter permease C-terminal" evidence="7">
    <location>
        <begin position="709"/>
        <end position="823"/>
    </location>
</feature>
<keyword evidence="3 6" id="KW-0812">Transmembrane</keyword>
<feature type="transmembrane region" description="Helical" evidence="6">
    <location>
        <begin position="306"/>
        <end position="328"/>
    </location>
</feature>
<keyword evidence="5 6" id="KW-0472">Membrane</keyword>
<dbReference type="AlphaFoldDB" id="A0A7T4QY65"/>
<accession>A0A7T4QY65</accession>
<evidence type="ECO:0000259" key="7">
    <source>
        <dbReference type="Pfam" id="PF02687"/>
    </source>
</evidence>
<comment type="subcellular location">
    <subcellularLocation>
        <location evidence="1">Cell membrane</location>
        <topology evidence="1">Multi-pass membrane protein</topology>
    </subcellularLocation>
</comment>
<name>A0A7T4QY65_9GAMM</name>
<dbReference type="InterPro" id="IPR038766">
    <property type="entry name" value="Membrane_comp_ABC_pdt"/>
</dbReference>
<keyword evidence="2" id="KW-1003">Cell membrane</keyword>
<feature type="transmembrane region" description="Helical" evidence="6">
    <location>
        <begin position="414"/>
        <end position="437"/>
    </location>
</feature>
<evidence type="ECO:0000256" key="4">
    <source>
        <dbReference type="ARBA" id="ARBA00022989"/>
    </source>
</evidence>
<evidence type="ECO:0000256" key="2">
    <source>
        <dbReference type="ARBA" id="ARBA00022475"/>
    </source>
</evidence>
<gene>
    <name evidence="8" type="ORF">I6N98_10410</name>
</gene>
<proteinExistence type="predicted"/>
<evidence type="ECO:0000256" key="5">
    <source>
        <dbReference type="ARBA" id="ARBA00023136"/>
    </source>
</evidence>
<dbReference type="GO" id="GO:0005886">
    <property type="term" value="C:plasma membrane"/>
    <property type="evidence" value="ECO:0007669"/>
    <property type="project" value="UniProtKB-SubCell"/>
</dbReference>
<evidence type="ECO:0000313" key="9">
    <source>
        <dbReference type="Proteomes" id="UP000596063"/>
    </source>
</evidence>
<dbReference type="RefSeq" id="WP_198568304.1">
    <property type="nucleotide sequence ID" value="NZ_CP066167.1"/>
</dbReference>
<sequence length="831" mass="89482">MLIQAWRQLRRDWRGGELGLLALSLVLAAAMVSGVAGFTNRLQSAMVAESHVFLAADRVLSSPLPVDEQWLNRADEMGLRRASMLSFRTMLYRGDNMQLVGLRAVSDSYPLLGQVETAGKPYGEVMLDVTSPAVGEIWLDSRLFALLGVEVGDSIAVGDTRLLASRALISTPDHNGGMAGFGPQALMHIDDVPATGVVQPGSLVRHRYLFSGDAEVLQNFGDWLAPQLEQRHRWQGVEDSQPAMAETLNRAESFLLLAASLGVALAGVAIALSARRYAQRHIDSVAIMKTLGASRRRVLTHFVAQLTYLWGVSLLVGVLLGHLVQWLLLSSVAELLSRELPPASWQPVLVAAVTTAVCMLAFALPPLLALSRVSPMRVIRRDSGMDEVSLVTSGVLGLAGIAALMLWFSGSWLLAGAVMAGVCGLGLLAAASVLLLLSQIRRRGGRAATGWQRLAIASMYRRRYGNAFQVACFGLALMAMVTLLVLRTSLVSDWQMQLAPDSPNHFLINIAPGEVDGLKQLLVAEELDHAGFYPMVRGRLTHIDGRALADIDTINADEAGVDREANLSWSADLPADNSLVVGQWWPGIERPSGSRIPVSVEENLATQLDLEIGSRLDFNIGGQSLQAEVVSLRRLEWSSMRPNFFFLFPPNSLDNYASSYITSFYLPAAQDRFINTLIQAYPTVSVIDVAALMTQMQSVVDKVSRAVAVVAALVTVCALLVTLANIQVSLDLRRKENALLRALGAPSGVIRAVLLSEFAGIGAIAGLIAALGANVSLFGIQGQVLEMSPQWHWAPLLATPLLGAILIGLLAWLGARRVVKVSPLVALQAPS</sequence>
<organism evidence="8 9">
    <name type="scientific">Spongiibacter nanhainus</name>
    <dbReference type="NCBI Taxonomy" id="2794344"/>
    <lineage>
        <taxon>Bacteria</taxon>
        <taxon>Pseudomonadati</taxon>
        <taxon>Pseudomonadota</taxon>
        <taxon>Gammaproteobacteria</taxon>
        <taxon>Cellvibrionales</taxon>
        <taxon>Spongiibacteraceae</taxon>
        <taxon>Spongiibacter</taxon>
    </lineage>
</organism>
<dbReference type="EMBL" id="CP066167">
    <property type="protein sequence ID" value="QQD16802.1"/>
    <property type="molecule type" value="Genomic_DNA"/>
</dbReference>
<evidence type="ECO:0000256" key="3">
    <source>
        <dbReference type="ARBA" id="ARBA00022692"/>
    </source>
</evidence>